<name>A0A0G7ZNF5_9MOLU</name>
<dbReference type="Proteomes" id="UP000242141">
    <property type="component" value="Unassembled WGS sequence"/>
</dbReference>
<sequence length="279" mass="32587">MFNDIEAVFIDLDKTLTTRKKKYDVSLDNRLQIKNLQKRKVWTIITTGRTKQDIIRVWNQIHLNNYCDYVIYSNGAMIENFRKNEIIHQKKINFNQILEFLEYIKENHPKWIFRFADGTDFFTFNNIGLKYKFLNLLIKDFNIKKFSLEEFNKFKKFDTSKIGIIGSFSGKKTKKILNIIQEKFPNFKIVNSGLKIYLEITNQNVTKGMAAIVLADYLNLNLDNTIAIGDSNNDKALFEIVGYPVAMKKSDKDLLKIAKFRTKSAKKNGVAKVIKNINI</sequence>
<dbReference type="InterPro" id="IPR023214">
    <property type="entry name" value="HAD_sf"/>
</dbReference>
<dbReference type="NCBIfam" id="TIGR01484">
    <property type="entry name" value="HAD-SF-IIB"/>
    <property type="match status" value="1"/>
</dbReference>
<dbReference type="PANTHER" id="PTHR10000:SF8">
    <property type="entry name" value="HAD SUPERFAMILY HYDROLASE-LIKE, TYPE 3"/>
    <property type="match status" value="1"/>
</dbReference>
<evidence type="ECO:0000313" key="1">
    <source>
        <dbReference type="EMBL" id="CRX37246.1"/>
    </source>
</evidence>
<protein>
    <submittedName>
        <fullName evidence="1">| ywpJ_2 / putative phosphatase YwpJ |:119835 Forward</fullName>
    </submittedName>
</protein>
<evidence type="ECO:0000313" key="2">
    <source>
        <dbReference type="Proteomes" id="UP000242141"/>
    </source>
</evidence>
<organism evidence="1 2">
    <name type="scientific">Candidatus Hepatoplasma crinochetorum</name>
    <dbReference type="NCBI Taxonomy" id="295596"/>
    <lineage>
        <taxon>Bacteria</taxon>
        <taxon>Bacillati</taxon>
        <taxon>Mycoplasmatota</taxon>
        <taxon>Mollicutes</taxon>
        <taxon>Candidatus Hepatoplasmataceae</taxon>
        <taxon>Candidatus Hepatoplasma</taxon>
    </lineage>
</organism>
<dbReference type="PANTHER" id="PTHR10000">
    <property type="entry name" value="PHOSPHOSERINE PHOSPHATASE"/>
    <property type="match status" value="1"/>
</dbReference>
<dbReference type="GO" id="GO:0016791">
    <property type="term" value="F:phosphatase activity"/>
    <property type="evidence" value="ECO:0007669"/>
    <property type="project" value="TreeGrafter"/>
</dbReference>
<dbReference type="InterPro" id="IPR036412">
    <property type="entry name" value="HAD-like_sf"/>
</dbReference>
<dbReference type="EMBL" id="CWGI01000001">
    <property type="protein sequence ID" value="CRX37246.1"/>
    <property type="molecule type" value="Genomic_DNA"/>
</dbReference>
<gene>
    <name evidence="1" type="ORF">HEPPS_04760</name>
</gene>
<dbReference type="AlphaFoldDB" id="A0A0G7ZNF5"/>
<dbReference type="SFLD" id="SFLDG01140">
    <property type="entry name" value="C2.B:_Phosphomannomutase_and_P"/>
    <property type="match status" value="1"/>
</dbReference>
<reference evidence="2" key="1">
    <citation type="submission" date="2015-05" db="EMBL/GenBank/DDBJ databases">
        <authorList>
            <person name="Collingro A."/>
        </authorList>
    </citation>
    <scope>NUCLEOTIDE SEQUENCE [LARGE SCALE GENOMIC DNA]</scope>
    <source>
        <strain evidence="2">Ps</strain>
    </source>
</reference>
<dbReference type="PROSITE" id="PS01229">
    <property type="entry name" value="COF_2"/>
    <property type="match status" value="1"/>
</dbReference>
<dbReference type="Gene3D" id="3.40.50.1000">
    <property type="entry name" value="HAD superfamily/HAD-like"/>
    <property type="match status" value="1"/>
</dbReference>
<dbReference type="Gene3D" id="3.30.1240.10">
    <property type="match status" value="1"/>
</dbReference>
<dbReference type="SUPFAM" id="SSF56784">
    <property type="entry name" value="HAD-like"/>
    <property type="match status" value="1"/>
</dbReference>
<accession>A0A0G7ZNF5</accession>
<dbReference type="GO" id="GO:0000287">
    <property type="term" value="F:magnesium ion binding"/>
    <property type="evidence" value="ECO:0007669"/>
    <property type="project" value="TreeGrafter"/>
</dbReference>
<dbReference type="Pfam" id="PF08282">
    <property type="entry name" value="Hydrolase_3"/>
    <property type="match status" value="1"/>
</dbReference>
<proteinExistence type="predicted"/>
<keyword evidence="2" id="KW-1185">Reference proteome</keyword>
<dbReference type="GO" id="GO:0005829">
    <property type="term" value="C:cytosol"/>
    <property type="evidence" value="ECO:0007669"/>
    <property type="project" value="TreeGrafter"/>
</dbReference>
<dbReference type="SFLD" id="SFLDS00003">
    <property type="entry name" value="Haloacid_Dehalogenase"/>
    <property type="match status" value="1"/>
</dbReference>
<dbReference type="InterPro" id="IPR006379">
    <property type="entry name" value="HAD-SF_hydro_IIB"/>
</dbReference>